<sequence length="446" mass="48995">MPSIGPYQVPLPFPPYPLQQHAVTELRRFLENDSATAAPRSDTERDVDGDGGARKTNIAVLESPTGTGKTQMLLNSALSFFFDPVYATAEGRTTTAPSPADVPRTQEEEEKKTDSLTLEEAIRKQQLEDEIRSLKDERRRRMRQRRRQLKQLRKQQALMAAATRHTTGGTGSGSGEQQFVLTQDPSEFFEEFFPAGGQQRGCGVSLTSSSSSSSSSDSDSSADTDDDVFSTTTANASTNPSDDWSTNTHMRLASLVPLQKPKLYIASRTHSQIDQLHEELVCHTDFGTHPIIEKQNRREKGNRTAGSAPPPKPRNLSVVHIAGRSQLCINTRLLHQCDAAGGVEDINYACREAMAFERSAEGKKMRRGAEKRRQMGVTTTDTSHAMDMEDLCMGDSAAPPQEKGCAFCVPIGFVSSWSTSSSSSVRGREGKERTAAQRGGILHWRS</sequence>
<dbReference type="GO" id="GO:0005524">
    <property type="term" value="F:ATP binding"/>
    <property type="evidence" value="ECO:0007669"/>
    <property type="project" value="UniProtKB-KW"/>
</dbReference>
<feature type="compositionally biased region" description="Basic and acidic residues" evidence="4">
    <location>
        <begin position="361"/>
        <end position="373"/>
    </location>
</feature>
<feature type="compositionally biased region" description="Basic and acidic residues" evidence="4">
    <location>
        <begin position="104"/>
        <end position="115"/>
    </location>
</feature>
<dbReference type="Pfam" id="PF06733">
    <property type="entry name" value="DEAD_2"/>
    <property type="match status" value="1"/>
</dbReference>
<dbReference type="PANTHER" id="PTHR11472:SF41">
    <property type="entry name" value="ATP-DEPENDENT DNA HELICASE DDX11-RELATED"/>
    <property type="match status" value="1"/>
</dbReference>
<feature type="compositionally biased region" description="Basic residues" evidence="4">
    <location>
        <begin position="140"/>
        <end position="153"/>
    </location>
</feature>
<feature type="region of interest" description="Disordered" evidence="4">
    <location>
        <begin position="293"/>
        <end position="315"/>
    </location>
</feature>
<dbReference type="PANTHER" id="PTHR11472">
    <property type="entry name" value="DNA REPAIR DEAD HELICASE RAD3/XP-D SUBFAMILY MEMBER"/>
    <property type="match status" value="1"/>
</dbReference>
<dbReference type="GO" id="GO:0003678">
    <property type="term" value="F:DNA helicase activity"/>
    <property type="evidence" value="ECO:0007669"/>
    <property type="project" value="InterPro"/>
</dbReference>
<feature type="region of interest" description="Disordered" evidence="4">
    <location>
        <begin position="133"/>
        <end position="178"/>
    </location>
</feature>
<dbReference type="GO" id="GO:0034085">
    <property type="term" value="P:establishment of sister chromatid cohesion"/>
    <property type="evidence" value="ECO:0007669"/>
    <property type="project" value="TreeGrafter"/>
</dbReference>
<keyword evidence="2" id="KW-0378">Hydrolase</keyword>
<evidence type="ECO:0000313" key="6">
    <source>
        <dbReference type="EMBL" id="EPY18201.1"/>
    </source>
</evidence>
<feature type="region of interest" description="Disordered" evidence="4">
    <location>
        <begin position="92"/>
        <end position="115"/>
    </location>
</feature>
<feature type="domain" description="Helicase ATP-binding" evidence="5">
    <location>
        <begin position="5"/>
        <end position="389"/>
    </location>
</feature>
<dbReference type="GO" id="GO:0005634">
    <property type="term" value="C:nucleus"/>
    <property type="evidence" value="ECO:0007669"/>
    <property type="project" value="TreeGrafter"/>
</dbReference>
<dbReference type="GO" id="GO:0016787">
    <property type="term" value="F:hydrolase activity"/>
    <property type="evidence" value="ECO:0007669"/>
    <property type="project" value="UniProtKB-KW"/>
</dbReference>
<evidence type="ECO:0000259" key="5">
    <source>
        <dbReference type="PROSITE" id="PS51193"/>
    </source>
</evidence>
<keyword evidence="1" id="KW-0547">Nucleotide-binding</keyword>
<dbReference type="Gene3D" id="3.40.50.300">
    <property type="entry name" value="P-loop containing nucleotide triphosphate hydrolases"/>
    <property type="match status" value="1"/>
</dbReference>
<dbReference type="PROSITE" id="PS51193">
    <property type="entry name" value="HELICASE_ATP_BIND_2"/>
    <property type="match status" value="1"/>
</dbReference>
<dbReference type="EMBL" id="ATMH01010047">
    <property type="protein sequence ID" value="EPY18201.1"/>
    <property type="molecule type" value="Genomic_DNA"/>
</dbReference>
<feature type="region of interest" description="Disordered" evidence="4">
    <location>
        <begin position="30"/>
        <end position="53"/>
    </location>
</feature>
<dbReference type="InterPro" id="IPR014013">
    <property type="entry name" value="Helic_SF1/SF2_ATP-bd_DinG/Rad3"/>
</dbReference>
<feature type="compositionally biased region" description="Basic and acidic residues" evidence="4">
    <location>
        <begin position="41"/>
        <end position="53"/>
    </location>
</feature>
<keyword evidence="3" id="KW-0067">ATP-binding</keyword>
<evidence type="ECO:0000256" key="1">
    <source>
        <dbReference type="ARBA" id="ARBA00022741"/>
    </source>
</evidence>
<evidence type="ECO:0000256" key="2">
    <source>
        <dbReference type="ARBA" id="ARBA00022801"/>
    </source>
</evidence>
<dbReference type="InterPro" id="IPR010614">
    <property type="entry name" value="RAD3-like_helicase_DEAD"/>
</dbReference>
<gene>
    <name evidence="6" type="ORF">STCU_10119</name>
</gene>
<comment type="caution">
    <text evidence="6">The sequence shown here is derived from an EMBL/GenBank/DDBJ whole genome shotgun (WGS) entry which is preliminary data.</text>
</comment>
<evidence type="ECO:0000313" key="7">
    <source>
        <dbReference type="Proteomes" id="UP000015354"/>
    </source>
</evidence>
<proteinExistence type="predicted"/>
<feature type="compositionally biased region" description="Low complexity" evidence="4">
    <location>
        <begin position="205"/>
        <end position="219"/>
    </location>
</feature>
<dbReference type="InterPro" id="IPR027417">
    <property type="entry name" value="P-loop_NTPase"/>
</dbReference>
<feature type="region of interest" description="Disordered" evidence="4">
    <location>
        <begin position="420"/>
        <end position="446"/>
    </location>
</feature>
<dbReference type="GO" id="GO:0003677">
    <property type="term" value="F:DNA binding"/>
    <property type="evidence" value="ECO:0007669"/>
    <property type="project" value="InterPro"/>
</dbReference>
<feature type="region of interest" description="Disordered" evidence="4">
    <location>
        <begin position="199"/>
        <end position="247"/>
    </location>
</feature>
<feature type="compositionally biased region" description="Basic and acidic residues" evidence="4">
    <location>
        <begin position="426"/>
        <end position="435"/>
    </location>
</feature>
<dbReference type="Proteomes" id="UP000015354">
    <property type="component" value="Unassembled WGS sequence"/>
</dbReference>
<organism evidence="6 7">
    <name type="scientific">Strigomonas culicis</name>
    <dbReference type="NCBI Taxonomy" id="28005"/>
    <lineage>
        <taxon>Eukaryota</taxon>
        <taxon>Discoba</taxon>
        <taxon>Euglenozoa</taxon>
        <taxon>Kinetoplastea</taxon>
        <taxon>Metakinetoplastina</taxon>
        <taxon>Trypanosomatida</taxon>
        <taxon>Trypanosomatidae</taxon>
        <taxon>Strigomonadinae</taxon>
        <taxon>Strigomonas</taxon>
    </lineage>
</organism>
<feature type="compositionally biased region" description="Low complexity" evidence="4">
    <location>
        <begin position="229"/>
        <end position="239"/>
    </location>
</feature>
<keyword evidence="7" id="KW-1185">Reference proteome</keyword>
<reference evidence="6 7" key="1">
    <citation type="journal article" date="2013" name="PLoS ONE">
        <title>Predicting the Proteins of Angomonas deanei, Strigomonas culicis and Their Respective Endosymbionts Reveals New Aspects of the Trypanosomatidae Family.</title>
        <authorList>
            <person name="Motta M.C."/>
            <person name="Martins A.C."/>
            <person name="de Souza S.S."/>
            <person name="Catta-Preta C.M."/>
            <person name="Silva R."/>
            <person name="Klein C.C."/>
            <person name="de Almeida L.G."/>
            <person name="de Lima Cunha O."/>
            <person name="Ciapina L.P."/>
            <person name="Brocchi M."/>
            <person name="Colabardini A.C."/>
            <person name="de Araujo Lima B."/>
            <person name="Machado C.R."/>
            <person name="de Almeida Soares C.M."/>
            <person name="Probst C.M."/>
            <person name="de Menezes C.B."/>
            <person name="Thompson C.E."/>
            <person name="Bartholomeu D.C."/>
            <person name="Gradia D.F."/>
            <person name="Pavoni D.P."/>
            <person name="Grisard E.C."/>
            <person name="Fantinatti-Garboggini F."/>
            <person name="Marchini F.K."/>
            <person name="Rodrigues-Luiz G.F."/>
            <person name="Wagner G."/>
            <person name="Goldman G.H."/>
            <person name="Fietto J.L."/>
            <person name="Elias M.C."/>
            <person name="Goldman M.H."/>
            <person name="Sagot M.F."/>
            <person name="Pereira M."/>
            <person name="Stoco P.H."/>
            <person name="de Mendonca-Neto R.P."/>
            <person name="Teixeira S.M."/>
            <person name="Maciel T.E."/>
            <person name="de Oliveira Mendes T.A."/>
            <person name="Urmenyi T.P."/>
            <person name="de Souza W."/>
            <person name="Schenkman S."/>
            <person name="de Vasconcelos A.T."/>
        </authorList>
    </citation>
    <scope>NUCLEOTIDE SEQUENCE [LARGE SCALE GENOMIC DNA]</scope>
</reference>
<dbReference type="OrthoDB" id="10683597at2759"/>
<feature type="compositionally biased region" description="Basic and acidic residues" evidence="4">
    <location>
        <begin position="293"/>
        <end position="302"/>
    </location>
</feature>
<name>S9UUK3_9TRYP</name>
<dbReference type="AlphaFoldDB" id="S9UUK3"/>
<evidence type="ECO:0000256" key="4">
    <source>
        <dbReference type="SAM" id="MobiDB-lite"/>
    </source>
</evidence>
<dbReference type="InterPro" id="IPR045028">
    <property type="entry name" value="DinG/Rad3-like"/>
</dbReference>
<evidence type="ECO:0000256" key="3">
    <source>
        <dbReference type="ARBA" id="ARBA00022840"/>
    </source>
</evidence>
<protein>
    <recommendedName>
        <fullName evidence="5">Helicase ATP-binding domain-containing protein</fullName>
    </recommendedName>
</protein>
<accession>S9UUK3</accession>
<feature type="region of interest" description="Disordered" evidence="4">
    <location>
        <begin position="361"/>
        <end position="380"/>
    </location>
</feature>